<sequence>MRLIPRDERFFDMFGELAQRITTSAKLLHELFSHPDRLVEYEARIKDVEHQADELVHQVNKRIDTSFVTPLDREDIHLLATRLDNVVDLIDGTARRARMFRITETREAALQLTDVLVRAGECIEEAVRDVKKPQSVADIGRRIKDLEEEGDATYHEAVGALFDGTPNALDVIKWKELYDKLEEAMDECEDVSNVLESISLKNS</sequence>
<name>W0RPH0_9BACT</name>
<evidence type="ECO:0000313" key="3">
    <source>
        <dbReference type="EMBL" id="AHG91383.1"/>
    </source>
</evidence>
<organism evidence="3 4">
    <name type="scientific">Gemmatirosa kalamazoonensis</name>
    <dbReference type="NCBI Taxonomy" id="861299"/>
    <lineage>
        <taxon>Bacteria</taxon>
        <taxon>Pseudomonadati</taxon>
        <taxon>Gemmatimonadota</taxon>
        <taxon>Gemmatimonadia</taxon>
        <taxon>Gemmatimonadales</taxon>
        <taxon>Gemmatimonadaceae</taxon>
        <taxon>Gemmatirosa</taxon>
    </lineage>
</organism>
<feature type="coiled-coil region" evidence="2">
    <location>
        <begin position="171"/>
        <end position="201"/>
    </location>
</feature>
<dbReference type="Pfam" id="PF01865">
    <property type="entry name" value="PhoU_div"/>
    <property type="match status" value="1"/>
</dbReference>
<keyword evidence="4" id="KW-1185">Reference proteome</keyword>
<dbReference type="RefSeq" id="WP_025412832.1">
    <property type="nucleotide sequence ID" value="NZ_CP007128.1"/>
</dbReference>
<dbReference type="InterPro" id="IPR018445">
    <property type="entry name" value="Put_Phosphate_transp_reg"/>
</dbReference>
<dbReference type="EMBL" id="CP007128">
    <property type="protein sequence ID" value="AHG91383.1"/>
    <property type="molecule type" value="Genomic_DNA"/>
</dbReference>
<dbReference type="PANTHER" id="PTHR37298:SF1">
    <property type="entry name" value="UPF0111 PROTEIN YKAA"/>
    <property type="match status" value="1"/>
</dbReference>
<dbReference type="InParanoid" id="W0RPH0"/>
<reference evidence="3 4" key="1">
    <citation type="journal article" date="2014" name="Genome Announc.">
        <title>Genome Sequence and Methylome of Soil Bacterium Gemmatirosa kalamazoonensis KBS708T, a Member of the Rarely Cultivated Gemmatimonadetes Phylum.</title>
        <authorList>
            <person name="Debruyn J.M."/>
            <person name="Radosevich M."/>
            <person name="Wommack K.E."/>
            <person name="Polson S.W."/>
            <person name="Hauser L.J."/>
            <person name="Fawaz M.N."/>
            <person name="Korlach J."/>
            <person name="Tsai Y.C."/>
        </authorList>
    </citation>
    <scope>NUCLEOTIDE SEQUENCE [LARGE SCALE GENOMIC DNA]</scope>
    <source>
        <strain evidence="3 4">KBS708</strain>
    </source>
</reference>
<dbReference type="PANTHER" id="PTHR37298">
    <property type="entry name" value="UPF0111 PROTEIN YKAA"/>
    <property type="match status" value="1"/>
</dbReference>
<keyword evidence="2" id="KW-0175">Coiled coil</keyword>
<dbReference type="InterPro" id="IPR052912">
    <property type="entry name" value="UPF0111_domain"/>
</dbReference>
<dbReference type="FunCoup" id="W0RPH0">
    <property type="interactions" value="113"/>
</dbReference>
<dbReference type="eggNOG" id="COG1392">
    <property type="taxonomic scope" value="Bacteria"/>
</dbReference>
<dbReference type="STRING" id="861299.J421_3846"/>
<dbReference type="Gene3D" id="1.20.58.220">
    <property type="entry name" value="Phosphate transport system protein phou homolog 2, domain 2"/>
    <property type="match status" value="1"/>
</dbReference>
<evidence type="ECO:0000256" key="1">
    <source>
        <dbReference type="ARBA" id="ARBA00008591"/>
    </source>
</evidence>
<dbReference type="InterPro" id="IPR038078">
    <property type="entry name" value="PhoU-like_sf"/>
</dbReference>
<evidence type="ECO:0000313" key="4">
    <source>
        <dbReference type="Proteomes" id="UP000019151"/>
    </source>
</evidence>
<dbReference type="PATRIC" id="fig|861299.3.peg.3902"/>
<dbReference type="Proteomes" id="UP000019151">
    <property type="component" value="Chromosome"/>
</dbReference>
<evidence type="ECO:0000256" key="2">
    <source>
        <dbReference type="SAM" id="Coils"/>
    </source>
</evidence>
<accession>W0RPH0</accession>
<gene>
    <name evidence="3" type="ORF">J421_3846</name>
</gene>
<dbReference type="HOGENOM" id="CLU_086031_0_1_0"/>
<dbReference type="OrthoDB" id="9797568at2"/>
<protein>
    <submittedName>
        <fullName evidence="3">Putative phosphate transport regulator</fullName>
    </submittedName>
</protein>
<dbReference type="KEGG" id="gba:J421_3846"/>
<proteinExistence type="inferred from homology"/>
<dbReference type="AlphaFoldDB" id="W0RPH0"/>
<comment type="similarity">
    <text evidence="1">Belongs to the UPF0111 family.</text>
</comment>